<dbReference type="Proteomes" id="UP000805649">
    <property type="component" value="Unassembled WGS sequence"/>
</dbReference>
<keyword evidence="2" id="KW-1185">Reference proteome</keyword>
<evidence type="ECO:0000313" key="2">
    <source>
        <dbReference type="Proteomes" id="UP000805649"/>
    </source>
</evidence>
<evidence type="ECO:0000313" key="1">
    <source>
        <dbReference type="EMBL" id="KAL0936363.1"/>
    </source>
</evidence>
<sequence>MGNTDAAFLEHSRSAGVAFGTEPLLELPDGQIVDLANGYIPLLAQFTFEDKAAKGLRKRKVGEKLEQPVYFTAIELVRDNKILLLSGVSGSGKTTFGKYLSFALATARLKDPRSLIRNEFGDTREEVWDAGHTLPYYFPVTRPESLQSLENSVIPRLLESGARENANIVIVVDAIDKGGNDALRFITSVVGLVRALDHVKVLLLGEADTCHSWKLPSDIVRYDLLPLLKTHRKEAVSHLLGFEAAQAGVGIGDASANAGLFALALRSSHPGHQAEELLDSWLSVLNPERREAELAASRINDDTLSTPSYDKLGGSDPAFLASTSVSTCGIVQQLLFAKHLATLPIGSAVSLFLKEPCSSKQIICSCLTRLNAIGKSNDLIEALLSTSGTEAQRAGLLVAKFVPENSKINERIISLMLDIITEGKLPAAERKQAGHLLSRLGDPRDLKILAEVPAGTFTMGSGSHPNSQPVEPIQLPAFRIGVYPVINKDYLSFVRATGRDWFSPDGHNPATLNAPATDLTWHDARAYCAWLTALWRTNGKISPNEEVRLPTEPEWERASRGDQQSVGDDELVYPWGTDWIDDASNSEETGFNTTCAVGLFPKGISPYGCHDMAGHAWEWCTTAWGDDMAEPIYKYPWRDDGRESMDAPEQIRRVLRGGCFSSPKIKANCTYRGSLEPGGFWRGNGFRVVVSRVVP</sequence>
<gene>
    <name evidence="1" type="ORF">CTRU02_208578</name>
</gene>
<reference evidence="1 2" key="1">
    <citation type="journal article" date="2020" name="Phytopathology">
        <title>Genome Sequence Resources of Colletotrichum truncatum, C. plurivorum, C. musicola, and C. sojae: Four Species Pathogenic to Soybean (Glycine max).</title>
        <authorList>
            <person name="Rogerio F."/>
            <person name="Boufleur T.R."/>
            <person name="Ciampi-Guillardi M."/>
            <person name="Sukno S.A."/>
            <person name="Thon M.R."/>
            <person name="Massola Junior N.S."/>
            <person name="Baroncelli R."/>
        </authorList>
    </citation>
    <scope>NUCLEOTIDE SEQUENCE [LARGE SCALE GENOMIC DNA]</scope>
    <source>
        <strain evidence="1 2">CMES1059</strain>
    </source>
</reference>
<comment type="caution">
    <text evidence="1">The sequence shown here is derived from an EMBL/GenBank/DDBJ whole genome shotgun (WGS) entry which is preliminary data.</text>
</comment>
<protein>
    <submittedName>
        <fullName evidence="1">Ser thr phosphatase family protein</fullName>
    </submittedName>
</protein>
<organism evidence="1 2">
    <name type="scientific">Colletotrichum truncatum</name>
    <name type="common">Anthracnose fungus</name>
    <name type="synonym">Colletotrichum capsici</name>
    <dbReference type="NCBI Taxonomy" id="5467"/>
    <lineage>
        <taxon>Eukaryota</taxon>
        <taxon>Fungi</taxon>
        <taxon>Dikarya</taxon>
        <taxon>Ascomycota</taxon>
        <taxon>Pezizomycotina</taxon>
        <taxon>Sordariomycetes</taxon>
        <taxon>Hypocreomycetidae</taxon>
        <taxon>Glomerellales</taxon>
        <taxon>Glomerellaceae</taxon>
        <taxon>Colletotrichum</taxon>
        <taxon>Colletotrichum truncatum species complex</taxon>
    </lineage>
</organism>
<accession>A0ACC3YWP0</accession>
<proteinExistence type="predicted"/>
<name>A0ACC3YWP0_COLTU</name>
<dbReference type="EMBL" id="VUJX02000005">
    <property type="protein sequence ID" value="KAL0936363.1"/>
    <property type="molecule type" value="Genomic_DNA"/>
</dbReference>